<dbReference type="PATRIC" id="fig|1125718.3.peg.2498"/>
<keyword evidence="1" id="KW-0812">Transmembrane</keyword>
<evidence type="ECO:0000313" key="2">
    <source>
        <dbReference type="EMBL" id="EJF38093.1"/>
    </source>
</evidence>
<keyword evidence="1" id="KW-0472">Membrane</keyword>
<dbReference type="EMBL" id="AKFT01000194">
    <property type="protein sequence ID" value="EJF38093.1"/>
    <property type="molecule type" value="Genomic_DNA"/>
</dbReference>
<proteinExistence type="predicted"/>
<evidence type="ECO:0000256" key="1">
    <source>
        <dbReference type="SAM" id="Phobius"/>
    </source>
</evidence>
<dbReference type="OrthoDB" id="3268584at2"/>
<gene>
    <name evidence="2" type="ORF">HMPREF1318_2041</name>
</gene>
<comment type="caution">
    <text evidence="2">The sequence shown here is derived from an EMBL/GenBank/DDBJ whole genome shotgun (WGS) entry which is preliminary data.</text>
</comment>
<reference evidence="2 3" key="1">
    <citation type="submission" date="2012-05" db="EMBL/GenBank/DDBJ databases">
        <authorList>
            <person name="Harkins D.M."/>
            <person name="Madupu R."/>
            <person name="Durkin A.S."/>
            <person name="Torralba M."/>
            <person name="Methe B."/>
            <person name="Sutton G.G."/>
            <person name="Nelson K.E."/>
        </authorList>
    </citation>
    <scope>NUCLEOTIDE SEQUENCE [LARGE SCALE GENOMIC DNA]</scope>
    <source>
        <strain evidence="2 3">F0489</strain>
    </source>
</reference>
<accession>J1GYS0</accession>
<dbReference type="RefSeq" id="WP_008733129.1">
    <property type="nucleotide sequence ID" value="NZ_AKFT01000194.1"/>
</dbReference>
<evidence type="ECO:0008006" key="4">
    <source>
        <dbReference type="Google" id="ProtNLM"/>
    </source>
</evidence>
<sequence length="173" mass="19415">MQLNPPVLMPVWMIIVAIIGLVLVAAWLLRSLLVTRRDRSREVGDIPMAPSERNRWSDRVEAAQERFAAGEIDLRGLHLELASVLRGFAAARSGEDITTATVREILDMSDTAGPIDVEDRLELVRRHRRPLDTNPLGYVGELLAVWEQPSFDRDPEAAAEEAVNNAREVVTQW</sequence>
<organism evidence="2 3">
    <name type="scientific">Actinomyces massiliensis F0489</name>
    <dbReference type="NCBI Taxonomy" id="1125718"/>
    <lineage>
        <taxon>Bacteria</taxon>
        <taxon>Bacillati</taxon>
        <taxon>Actinomycetota</taxon>
        <taxon>Actinomycetes</taxon>
        <taxon>Actinomycetales</taxon>
        <taxon>Actinomycetaceae</taxon>
        <taxon>Actinomyces</taxon>
    </lineage>
</organism>
<name>J1GYS0_9ACTO</name>
<dbReference type="AlphaFoldDB" id="J1GYS0"/>
<evidence type="ECO:0000313" key="3">
    <source>
        <dbReference type="Proteomes" id="UP000002941"/>
    </source>
</evidence>
<dbReference type="eggNOG" id="ENOG5033G3V">
    <property type="taxonomic scope" value="Bacteria"/>
</dbReference>
<keyword evidence="3" id="KW-1185">Reference proteome</keyword>
<protein>
    <recommendedName>
        <fullName evidence="4">Alpha-amylase</fullName>
    </recommendedName>
</protein>
<keyword evidence="1" id="KW-1133">Transmembrane helix</keyword>
<dbReference type="Proteomes" id="UP000002941">
    <property type="component" value="Unassembled WGS sequence"/>
</dbReference>
<feature type="transmembrane region" description="Helical" evidence="1">
    <location>
        <begin position="12"/>
        <end position="33"/>
    </location>
</feature>